<evidence type="ECO:0000313" key="4">
    <source>
        <dbReference type="EMBL" id="QDO89980.1"/>
    </source>
</evidence>
<feature type="signal peptide" evidence="2">
    <location>
        <begin position="1"/>
        <end position="32"/>
    </location>
</feature>
<reference evidence="4 5" key="1">
    <citation type="submission" date="2019-07" db="EMBL/GenBank/DDBJ databases">
        <title>complete genome sequencing of Ornithinimicrobium sp. H23M54.</title>
        <authorList>
            <person name="Bae J.-W."/>
            <person name="Lee S.-Y."/>
        </authorList>
    </citation>
    <scope>NUCLEOTIDE SEQUENCE [LARGE SCALE GENOMIC DNA]</scope>
    <source>
        <strain evidence="4 5">H23M54</strain>
    </source>
</reference>
<name>A0A516GF66_9MICO</name>
<evidence type="ECO:0000256" key="1">
    <source>
        <dbReference type="SAM" id="MobiDB-lite"/>
    </source>
</evidence>
<dbReference type="Pfam" id="PF03713">
    <property type="entry name" value="DUF305"/>
    <property type="match status" value="1"/>
</dbReference>
<protein>
    <submittedName>
        <fullName evidence="4">DUF305 domain-containing protein</fullName>
    </submittedName>
</protein>
<dbReference type="PANTHER" id="PTHR36933">
    <property type="entry name" value="SLL0788 PROTEIN"/>
    <property type="match status" value="1"/>
</dbReference>
<gene>
    <name evidence="4" type="ORF">FNH13_18000</name>
</gene>
<keyword evidence="2" id="KW-0732">Signal</keyword>
<dbReference type="AlphaFoldDB" id="A0A516GF66"/>
<evidence type="ECO:0000259" key="3">
    <source>
        <dbReference type="Pfam" id="PF03713"/>
    </source>
</evidence>
<dbReference type="KEGG" id="orz:FNH13_18000"/>
<proteinExistence type="predicted"/>
<evidence type="ECO:0000313" key="5">
    <source>
        <dbReference type="Proteomes" id="UP000315395"/>
    </source>
</evidence>
<accession>A0A516GF66</accession>
<dbReference type="OrthoDB" id="26872at2"/>
<dbReference type="Proteomes" id="UP000315395">
    <property type="component" value="Chromosome"/>
</dbReference>
<keyword evidence="5" id="KW-1185">Reference proteome</keyword>
<dbReference type="EMBL" id="CP041616">
    <property type="protein sequence ID" value="QDO89980.1"/>
    <property type="molecule type" value="Genomic_DNA"/>
</dbReference>
<sequence>MKRTPVKFARRVTTAAALGLLTLGLTACGDSAEDEAGSPAPPPTGAAATTEPGTTVDQTHNEADTEFAQMMIVHHEGAIEMADLAIENADTEQVRTLAENISAAQGPEIEKMTSWLRAWAEDMVSEHGGMDHGGMQMDGMSQEEAMTELRSLSGAEFDGRFLELMIEHHLGAVEMAQSELENGENPQARQLAEQIIQDQQSEISVMEQMLQQS</sequence>
<dbReference type="InterPro" id="IPR012347">
    <property type="entry name" value="Ferritin-like"/>
</dbReference>
<dbReference type="Gene3D" id="1.20.1260.10">
    <property type="match status" value="1"/>
</dbReference>
<organism evidence="4 5">
    <name type="scientific">Ornithinimicrobium ciconiae</name>
    <dbReference type="NCBI Taxonomy" id="2594265"/>
    <lineage>
        <taxon>Bacteria</taxon>
        <taxon>Bacillati</taxon>
        <taxon>Actinomycetota</taxon>
        <taxon>Actinomycetes</taxon>
        <taxon>Micrococcales</taxon>
        <taxon>Ornithinimicrobiaceae</taxon>
        <taxon>Ornithinimicrobium</taxon>
    </lineage>
</organism>
<dbReference type="PANTHER" id="PTHR36933:SF1">
    <property type="entry name" value="SLL0788 PROTEIN"/>
    <property type="match status" value="1"/>
</dbReference>
<dbReference type="PROSITE" id="PS51257">
    <property type="entry name" value="PROKAR_LIPOPROTEIN"/>
    <property type="match status" value="1"/>
</dbReference>
<dbReference type="InterPro" id="IPR005183">
    <property type="entry name" value="DUF305_CopM-like"/>
</dbReference>
<evidence type="ECO:0000256" key="2">
    <source>
        <dbReference type="SAM" id="SignalP"/>
    </source>
</evidence>
<feature type="region of interest" description="Disordered" evidence="1">
    <location>
        <begin position="31"/>
        <end position="53"/>
    </location>
</feature>
<feature type="domain" description="DUF305" evidence="3">
    <location>
        <begin position="64"/>
        <end position="210"/>
    </location>
</feature>
<feature type="chain" id="PRO_5021992482" evidence="2">
    <location>
        <begin position="33"/>
        <end position="213"/>
    </location>
</feature>